<dbReference type="PANTHER" id="PTHR24049">
    <property type="entry name" value="CRUMBS FAMILY MEMBER"/>
    <property type="match status" value="1"/>
</dbReference>
<keyword evidence="10 14" id="KW-0472">Membrane</keyword>
<evidence type="ECO:0000256" key="6">
    <source>
        <dbReference type="ARBA" id="ARBA00022737"/>
    </source>
</evidence>
<evidence type="ECO:0000256" key="11">
    <source>
        <dbReference type="ARBA" id="ARBA00023157"/>
    </source>
</evidence>
<dbReference type="SMART" id="SM00179">
    <property type="entry name" value="EGF_CA"/>
    <property type="match status" value="7"/>
</dbReference>
<reference evidence="18" key="2">
    <citation type="submission" date="2022-10" db="EMBL/GenBank/DDBJ databases">
        <authorList>
            <consortium name="ENA_rothamsted_submissions"/>
            <consortium name="culmorum"/>
            <person name="King R."/>
        </authorList>
    </citation>
    <scope>NUCLEOTIDE SEQUENCE</scope>
</reference>
<dbReference type="Gene3D" id="2.10.25.140">
    <property type="match status" value="1"/>
</dbReference>
<dbReference type="InterPro" id="IPR018097">
    <property type="entry name" value="EGF_Ca-bd_CS"/>
</dbReference>
<evidence type="ECO:0000256" key="5">
    <source>
        <dbReference type="ARBA" id="ARBA00022729"/>
    </source>
</evidence>
<evidence type="ECO:0000256" key="4">
    <source>
        <dbReference type="ARBA" id="ARBA00022692"/>
    </source>
</evidence>
<dbReference type="GO" id="GO:0048646">
    <property type="term" value="P:anatomical structure formation involved in morphogenesis"/>
    <property type="evidence" value="ECO:0007669"/>
    <property type="project" value="UniProtKB-ARBA"/>
</dbReference>
<keyword evidence="5 15" id="KW-0732">Signal</keyword>
<dbReference type="FunFam" id="2.10.25.10:FF:000064">
    <property type="entry name" value="Delta-like protein"/>
    <property type="match status" value="1"/>
</dbReference>
<dbReference type="InterPro" id="IPR001774">
    <property type="entry name" value="DSL"/>
</dbReference>
<dbReference type="InterPro" id="IPR011651">
    <property type="entry name" value="Notch_ligand_N"/>
</dbReference>
<dbReference type="GO" id="GO:0005911">
    <property type="term" value="C:cell-cell junction"/>
    <property type="evidence" value="ECO:0007669"/>
    <property type="project" value="UniProtKB-ARBA"/>
</dbReference>
<reference evidence="18" key="1">
    <citation type="submission" date="2021-12" db="EMBL/GenBank/DDBJ databases">
        <authorList>
            <person name="King R."/>
        </authorList>
    </citation>
    <scope>NUCLEOTIDE SEQUENCE</scope>
</reference>
<dbReference type="Pfam" id="PF07657">
    <property type="entry name" value="MNNL"/>
    <property type="match status" value="1"/>
</dbReference>
<dbReference type="FunFam" id="2.10.25.10:FF:000012">
    <property type="entry name" value="Delta-like protein"/>
    <property type="match status" value="1"/>
</dbReference>
<evidence type="ECO:0000259" key="17">
    <source>
        <dbReference type="PROSITE" id="PS01186"/>
    </source>
</evidence>
<evidence type="ECO:0000256" key="3">
    <source>
        <dbReference type="ARBA" id="ARBA00022536"/>
    </source>
</evidence>
<proteinExistence type="predicted"/>
<feature type="domain" description="EGF-like" evidence="16 17">
    <location>
        <begin position="595"/>
        <end position="606"/>
    </location>
</feature>
<dbReference type="SUPFAM" id="SSF57184">
    <property type="entry name" value="Growth factor receptor domain"/>
    <property type="match status" value="1"/>
</dbReference>
<dbReference type="GO" id="GO:0019904">
    <property type="term" value="F:protein domain specific binding"/>
    <property type="evidence" value="ECO:0007669"/>
    <property type="project" value="UniProtKB-ARBA"/>
</dbReference>
<comment type="subcellular location">
    <subcellularLocation>
        <location evidence="1">Membrane</location>
        <topology evidence="1">Single-pass type I membrane protein</topology>
    </subcellularLocation>
</comment>
<evidence type="ECO:0000256" key="9">
    <source>
        <dbReference type="ARBA" id="ARBA00022989"/>
    </source>
</evidence>
<dbReference type="SMART" id="SM00181">
    <property type="entry name" value="EGF"/>
    <property type="match status" value="9"/>
</dbReference>
<dbReference type="GO" id="GO:0009952">
    <property type="term" value="P:anterior/posterior pattern specification"/>
    <property type="evidence" value="ECO:0007669"/>
    <property type="project" value="UniProtKB-ARBA"/>
</dbReference>
<dbReference type="Gene3D" id="2.10.25.10">
    <property type="entry name" value="Laminin"/>
    <property type="match status" value="8"/>
</dbReference>
<evidence type="ECO:0000256" key="14">
    <source>
        <dbReference type="SAM" id="Phobius"/>
    </source>
</evidence>
<dbReference type="InterPro" id="IPR051022">
    <property type="entry name" value="Notch_Cell-Fate_Det"/>
</dbReference>
<feature type="domain" description="EGF-like" evidence="16 17">
    <location>
        <begin position="557"/>
        <end position="568"/>
    </location>
</feature>
<dbReference type="GO" id="GO:0120035">
    <property type="term" value="P:regulation of plasma membrane bounded cell projection organization"/>
    <property type="evidence" value="ECO:0007669"/>
    <property type="project" value="UniProtKB-ARBA"/>
</dbReference>
<feature type="signal peptide" evidence="15">
    <location>
        <begin position="1"/>
        <end position="19"/>
    </location>
</feature>
<dbReference type="GO" id="GO:0007411">
    <property type="term" value="P:axon guidance"/>
    <property type="evidence" value="ECO:0007669"/>
    <property type="project" value="UniProtKB-ARBA"/>
</dbReference>
<dbReference type="Gene3D" id="2.60.40.3510">
    <property type="match status" value="1"/>
</dbReference>
<gene>
    <name evidence="18" type="ORF">DIATSA_LOCUS10897</name>
</gene>
<feature type="domain" description="EGF-like" evidence="16 17">
    <location>
        <begin position="443"/>
        <end position="454"/>
    </location>
</feature>
<dbReference type="InterPro" id="IPR009030">
    <property type="entry name" value="Growth_fac_rcpt_cys_sf"/>
</dbReference>
<dbReference type="GO" id="GO:0040008">
    <property type="term" value="P:regulation of growth"/>
    <property type="evidence" value="ECO:0007669"/>
    <property type="project" value="UniProtKB-ARBA"/>
</dbReference>
<keyword evidence="4 14" id="KW-0812">Transmembrane</keyword>
<dbReference type="GO" id="GO:0005886">
    <property type="term" value="C:plasma membrane"/>
    <property type="evidence" value="ECO:0007669"/>
    <property type="project" value="UniProtKB-ARBA"/>
</dbReference>
<evidence type="ECO:0000256" key="10">
    <source>
        <dbReference type="ARBA" id="ARBA00023136"/>
    </source>
</evidence>
<dbReference type="GO" id="GO:0048056">
    <property type="term" value="P:R3/R4 cell differentiation"/>
    <property type="evidence" value="ECO:0007669"/>
    <property type="project" value="UniProtKB-ARBA"/>
</dbReference>
<keyword evidence="7" id="KW-0221">Differentiation</keyword>
<keyword evidence="6" id="KW-0677">Repeat</keyword>
<evidence type="ECO:0000256" key="2">
    <source>
        <dbReference type="ARBA" id="ARBA00022473"/>
    </source>
</evidence>
<dbReference type="FunFam" id="2.10.25.140:FF:000001">
    <property type="entry name" value="Delta-like protein"/>
    <property type="match status" value="1"/>
</dbReference>
<feature type="chain" id="PRO_5040223029" description="EGF-like domain-containing protein" evidence="15">
    <location>
        <begin position="20"/>
        <end position="782"/>
    </location>
</feature>
<evidence type="ECO:0000256" key="13">
    <source>
        <dbReference type="SAM" id="MobiDB-lite"/>
    </source>
</evidence>
<evidence type="ECO:0000313" key="18">
    <source>
        <dbReference type="EMBL" id="CAG9793460.1"/>
    </source>
</evidence>
<dbReference type="FunFam" id="2.10.25.10:FF:000122">
    <property type="entry name" value="Protein crumbs homolog 2"/>
    <property type="match status" value="1"/>
</dbReference>
<organism evidence="18 19">
    <name type="scientific">Diatraea saccharalis</name>
    <name type="common">sugarcane borer</name>
    <dbReference type="NCBI Taxonomy" id="40085"/>
    <lineage>
        <taxon>Eukaryota</taxon>
        <taxon>Metazoa</taxon>
        <taxon>Ecdysozoa</taxon>
        <taxon>Arthropoda</taxon>
        <taxon>Hexapoda</taxon>
        <taxon>Insecta</taxon>
        <taxon>Pterygota</taxon>
        <taxon>Neoptera</taxon>
        <taxon>Endopterygota</taxon>
        <taxon>Lepidoptera</taxon>
        <taxon>Glossata</taxon>
        <taxon>Ditrysia</taxon>
        <taxon>Pyraloidea</taxon>
        <taxon>Crambidae</taxon>
        <taxon>Crambinae</taxon>
        <taxon>Diatraea</taxon>
    </lineage>
</organism>
<dbReference type="InterPro" id="IPR013032">
    <property type="entry name" value="EGF-like_CS"/>
</dbReference>
<dbReference type="GO" id="GO:0048018">
    <property type="term" value="F:receptor ligand activity"/>
    <property type="evidence" value="ECO:0007669"/>
    <property type="project" value="UniProtKB-ARBA"/>
</dbReference>
<feature type="domain" description="EGF-like" evidence="16 17">
    <location>
        <begin position="519"/>
        <end position="530"/>
    </location>
</feature>
<dbReference type="GO" id="GO:0046331">
    <property type="term" value="P:lateral inhibition"/>
    <property type="evidence" value="ECO:0007669"/>
    <property type="project" value="UniProtKB-ARBA"/>
</dbReference>
<dbReference type="PROSITE" id="PS01186">
    <property type="entry name" value="EGF_2"/>
    <property type="match status" value="7"/>
</dbReference>
<dbReference type="Pfam" id="PF21700">
    <property type="entry name" value="EGF_DL_JAG"/>
    <property type="match status" value="1"/>
</dbReference>
<dbReference type="OrthoDB" id="283575at2759"/>
<dbReference type="EMBL" id="OU893336">
    <property type="protein sequence ID" value="CAG9793460.1"/>
    <property type="molecule type" value="Genomic_DNA"/>
</dbReference>
<dbReference type="GO" id="GO:0005509">
    <property type="term" value="F:calcium ion binding"/>
    <property type="evidence" value="ECO:0007669"/>
    <property type="project" value="InterPro"/>
</dbReference>
<dbReference type="CDD" id="cd00054">
    <property type="entry name" value="EGF_CA"/>
    <property type="match status" value="6"/>
</dbReference>
<accession>A0A9N9RBJ8</accession>
<dbReference type="InterPro" id="IPR000152">
    <property type="entry name" value="EGF-type_Asp/Asn_hydroxyl_site"/>
</dbReference>
<dbReference type="FunFam" id="2.10.25.10:FF:000230">
    <property type="entry name" value="Delta-like protein"/>
    <property type="match status" value="2"/>
</dbReference>
<dbReference type="GO" id="GO:0007476">
    <property type="term" value="P:imaginal disc-derived wing morphogenesis"/>
    <property type="evidence" value="ECO:0007669"/>
    <property type="project" value="UniProtKB-ARBA"/>
</dbReference>
<dbReference type="GO" id="GO:0030097">
    <property type="term" value="P:hemopoiesis"/>
    <property type="evidence" value="ECO:0007669"/>
    <property type="project" value="UniProtKB-ARBA"/>
</dbReference>
<dbReference type="PRINTS" id="PR00010">
    <property type="entry name" value="EGFBLOOD"/>
</dbReference>
<keyword evidence="9 14" id="KW-1133">Transmembrane helix</keyword>
<dbReference type="InterPro" id="IPR001881">
    <property type="entry name" value="EGF-like_Ca-bd_dom"/>
</dbReference>
<protein>
    <recommendedName>
        <fullName evidence="16 17">EGF-like domain-containing protein</fullName>
    </recommendedName>
</protein>
<dbReference type="GO" id="GO:0042063">
    <property type="term" value="P:gliogenesis"/>
    <property type="evidence" value="ECO:0007669"/>
    <property type="project" value="UniProtKB-ARBA"/>
</dbReference>
<dbReference type="GO" id="GO:0016318">
    <property type="term" value="P:ommatidial rotation"/>
    <property type="evidence" value="ECO:0007669"/>
    <property type="project" value="UniProtKB-ARBA"/>
</dbReference>
<keyword evidence="12" id="KW-0325">Glycoprotein</keyword>
<dbReference type="Pfam" id="PF01414">
    <property type="entry name" value="DSL"/>
    <property type="match status" value="1"/>
</dbReference>
<dbReference type="SUPFAM" id="SSF57196">
    <property type="entry name" value="EGF/Laminin"/>
    <property type="match status" value="4"/>
</dbReference>
<feature type="region of interest" description="Disordered" evidence="13">
    <location>
        <begin position="244"/>
        <end position="273"/>
    </location>
</feature>
<feature type="domain" description="EGF-like" evidence="16 17">
    <location>
        <begin position="405"/>
        <end position="416"/>
    </location>
</feature>
<keyword evidence="8" id="KW-0832">Ubl conjugation</keyword>
<dbReference type="PROSITE" id="PS01187">
    <property type="entry name" value="EGF_CA"/>
    <property type="match status" value="1"/>
</dbReference>
<dbReference type="FunFam" id="2.10.25.10:FF:000100">
    <property type="entry name" value="neurogenic locus notch homolog protein 3"/>
    <property type="match status" value="1"/>
</dbReference>
<evidence type="ECO:0000256" key="7">
    <source>
        <dbReference type="ARBA" id="ARBA00022782"/>
    </source>
</evidence>
<evidence type="ECO:0000259" key="16">
    <source>
        <dbReference type="PROSITE" id="PS00022"/>
    </source>
</evidence>
<keyword evidence="2" id="KW-0217">Developmental protein</keyword>
<name>A0A9N9RBJ8_9NEOP</name>
<dbReference type="GO" id="GO:0050769">
    <property type="term" value="P:positive regulation of neurogenesis"/>
    <property type="evidence" value="ECO:0007669"/>
    <property type="project" value="UniProtKB-ARBA"/>
</dbReference>
<feature type="compositionally biased region" description="Basic and acidic residues" evidence="13">
    <location>
        <begin position="254"/>
        <end position="263"/>
    </location>
</feature>
<sequence>MRAPAVLIALIGFLPQVLTSGSFELRIKSFTNSLGRLSSGQCCDGSSSSSDAPCLAPCRTKFRVCLKIYQANIDTTSPCTFGDITTPVLGGNSLDVPNLNVKGFSNPIVFPFDFTWPGTFSLIVEARHDTNETSRSDDNLIARMTKQSIADVEGPWVDEEQRWGGSGEAHLRLSYRVTCAAHYYGAGCEVFCRPRDDAFGHYTCSPAGEIVCKPGWTGDYCSKHALWLGGCRLAISAAPPAAAFPHSGAAKNKRQTESGEPHRIARRPTPAPGLRPPCLLPPPRAQDHRETIFLWKNCHSGWVGELCDQCQRHPGCFHGTCSKPWDCNCEEGWGGLFCNQDLNYCTNHRPCNNGGTCHNTGQGSYTCVCPPEYTGLNCEKSLHSCAVRPCLNGGACVQEGKELVCACPSGYEGAQCETRILTCADQPCRNGGTCETRSSGYVCSCPAGFAGPDCALEADPCAGNPCRNGATCSRAGDSYRCSCKPGFKGNRCEVDIDDCAGIVCEHGGTCVDLVNDRRCQCAPGFVGARCETRVDLCLAKPCANGGKCLVLDNDYECRCLPGFAGKDCSIDIDECASSPCQNGGTCRDRVNGYHCDCSTGWGGKACTVLLADFVSKLAGDHLRRVGDDMEEESLSGRHVALIAALSAAVPAVALAAAVGVACVRRRRKRAQSAADAEARAQNAANAGGGGRVIRNTWGKCEGPVPECQNAHNAAAEECKRKTLNTESAARLLAALDPRLSRLSADSAYCANSDTSLVKRALEGGGVYVLDDHCLPPTFATQV</sequence>
<dbReference type="AlphaFoldDB" id="A0A9N9RBJ8"/>
<dbReference type="GO" id="GO:0048863">
    <property type="term" value="P:stem cell differentiation"/>
    <property type="evidence" value="ECO:0007669"/>
    <property type="project" value="UniProtKB-ARBA"/>
</dbReference>
<evidence type="ECO:0000256" key="1">
    <source>
        <dbReference type="ARBA" id="ARBA00004479"/>
    </source>
</evidence>
<evidence type="ECO:0000256" key="8">
    <source>
        <dbReference type="ARBA" id="ARBA00022843"/>
    </source>
</evidence>
<dbReference type="GO" id="GO:0035282">
    <property type="term" value="P:segmentation"/>
    <property type="evidence" value="ECO:0007669"/>
    <property type="project" value="UniProtKB-ARBA"/>
</dbReference>
<dbReference type="PROSITE" id="PS00010">
    <property type="entry name" value="ASX_HYDROXYL"/>
    <property type="match status" value="1"/>
</dbReference>
<feature type="domain" description="EGF-like" evidence="16 17">
    <location>
        <begin position="481"/>
        <end position="492"/>
    </location>
</feature>
<keyword evidence="19" id="KW-1185">Reference proteome</keyword>
<dbReference type="Pfam" id="PF12661">
    <property type="entry name" value="hEGF"/>
    <property type="match status" value="1"/>
</dbReference>
<evidence type="ECO:0000313" key="19">
    <source>
        <dbReference type="Proteomes" id="UP001153714"/>
    </source>
</evidence>
<dbReference type="PROSITE" id="PS00022">
    <property type="entry name" value="EGF_1"/>
    <property type="match status" value="7"/>
</dbReference>
<feature type="domain" description="EGF-like" evidence="16">
    <location>
        <begin position="367"/>
        <end position="378"/>
    </location>
</feature>
<dbReference type="InterPro" id="IPR000742">
    <property type="entry name" value="EGF"/>
</dbReference>
<feature type="domain" description="EGF-like" evidence="17">
    <location>
        <begin position="327"/>
        <end position="338"/>
    </location>
</feature>
<dbReference type="FunFam" id="2.10.25.10:FF:000185">
    <property type="entry name" value="basement membrane-specific heparan sulfate proteoglycan core protein-like"/>
    <property type="match status" value="1"/>
</dbReference>
<evidence type="ECO:0000256" key="12">
    <source>
        <dbReference type="ARBA" id="ARBA00023180"/>
    </source>
</evidence>
<keyword evidence="3" id="KW-0245">EGF-like domain</keyword>
<feature type="transmembrane region" description="Helical" evidence="14">
    <location>
        <begin position="639"/>
        <end position="663"/>
    </location>
</feature>
<dbReference type="Proteomes" id="UP001153714">
    <property type="component" value="Chromosome 5"/>
</dbReference>
<keyword evidence="11" id="KW-1015">Disulfide bond</keyword>
<dbReference type="SMART" id="SM00051">
    <property type="entry name" value="DSL"/>
    <property type="match status" value="1"/>
</dbReference>
<dbReference type="GO" id="GO:0007219">
    <property type="term" value="P:Notch signaling pathway"/>
    <property type="evidence" value="ECO:0007669"/>
    <property type="project" value="InterPro"/>
</dbReference>
<dbReference type="Pfam" id="PF00008">
    <property type="entry name" value="EGF"/>
    <property type="match status" value="6"/>
</dbReference>
<evidence type="ECO:0000256" key="15">
    <source>
        <dbReference type="SAM" id="SignalP"/>
    </source>
</evidence>